<comment type="cofactor">
    <cofactor evidence="2">
        <name>Fe cation</name>
        <dbReference type="ChEBI" id="CHEBI:24875"/>
    </cofactor>
    <text evidence="2">Binds 1 Fe cation per subunit.</text>
</comment>
<dbReference type="SUPFAM" id="SSF51182">
    <property type="entry name" value="RmlC-like cupins"/>
    <property type="match status" value="1"/>
</dbReference>
<dbReference type="InterPro" id="IPR012093">
    <property type="entry name" value="Pirin"/>
</dbReference>
<evidence type="ECO:0000259" key="4">
    <source>
        <dbReference type="Pfam" id="PF02678"/>
    </source>
</evidence>
<dbReference type="InterPro" id="IPR053186">
    <property type="entry name" value="QDO-related"/>
</dbReference>
<dbReference type="AlphaFoldDB" id="I2GQT4"/>
<dbReference type="EMBL" id="CAIT01000009">
    <property type="protein sequence ID" value="CCH56262.1"/>
    <property type="molecule type" value="Genomic_DNA"/>
</dbReference>
<keyword evidence="2" id="KW-0408">Iron</keyword>
<comment type="caution">
    <text evidence="6">The sequence shown here is derived from an EMBL/GenBank/DDBJ whole genome shotgun (WGS) entry which is preliminary data.</text>
</comment>
<feature type="binding site" evidence="2">
    <location>
        <position position="74"/>
    </location>
    <ligand>
        <name>Fe cation</name>
        <dbReference type="ChEBI" id="CHEBI:24875"/>
    </ligand>
</feature>
<evidence type="ECO:0000259" key="5">
    <source>
        <dbReference type="Pfam" id="PF05726"/>
    </source>
</evidence>
<evidence type="ECO:0000256" key="2">
    <source>
        <dbReference type="PIRSR" id="PIRSR006232-1"/>
    </source>
</evidence>
<feature type="binding site" evidence="2">
    <location>
        <position position="76"/>
    </location>
    <ligand>
        <name>Fe cation</name>
        <dbReference type="ChEBI" id="CHEBI:24875"/>
    </ligand>
</feature>
<dbReference type="InterPro" id="IPR008778">
    <property type="entry name" value="Pirin_C_dom"/>
</dbReference>
<protein>
    <submittedName>
        <fullName evidence="6">Pirin domain protein</fullName>
    </submittedName>
</protein>
<feature type="binding site" evidence="2">
    <location>
        <position position="120"/>
    </location>
    <ligand>
        <name>Fe cation</name>
        <dbReference type="ChEBI" id="CHEBI:24875"/>
    </ligand>
</feature>
<evidence type="ECO:0000256" key="3">
    <source>
        <dbReference type="RuleBase" id="RU003457"/>
    </source>
</evidence>
<feature type="binding site" evidence="2">
    <location>
        <position position="118"/>
    </location>
    <ligand>
        <name>Fe cation</name>
        <dbReference type="ChEBI" id="CHEBI:24875"/>
    </ligand>
</feature>
<comment type="similarity">
    <text evidence="1 3">Belongs to the pirin family.</text>
</comment>
<dbReference type="InterPro" id="IPR011051">
    <property type="entry name" value="RmlC_Cupin_sf"/>
</dbReference>
<reference evidence="6 7" key="1">
    <citation type="journal article" date="2012" name="J. Bacteriol.">
        <title>Genome Sequence of the Filamentous Bacterium Fibrisoma limi BUZ 3T.</title>
        <authorList>
            <person name="Filippini M."/>
            <person name="Qi W."/>
            <person name="Jaenicke S."/>
            <person name="Goesmann A."/>
            <person name="Smits T.H."/>
            <person name="Bagheri H.C."/>
        </authorList>
    </citation>
    <scope>NUCLEOTIDE SEQUENCE [LARGE SCALE GENOMIC DNA]</scope>
    <source>
        <strain evidence="7">BUZ 3T</strain>
    </source>
</reference>
<dbReference type="PANTHER" id="PTHR43594">
    <property type="entry name" value="QUERCETIN 2,3-DIOXYGENASE"/>
    <property type="match status" value="1"/>
</dbReference>
<dbReference type="PIRSF" id="PIRSF006232">
    <property type="entry name" value="Pirin"/>
    <property type="match status" value="1"/>
</dbReference>
<dbReference type="Pfam" id="PF05726">
    <property type="entry name" value="Pirin_C"/>
    <property type="match status" value="1"/>
</dbReference>
<dbReference type="eggNOG" id="COG1741">
    <property type="taxonomic scope" value="Bacteria"/>
</dbReference>
<dbReference type="InterPro" id="IPR014710">
    <property type="entry name" value="RmlC-like_jellyroll"/>
</dbReference>
<dbReference type="Pfam" id="PF02678">
    <property type="entry name" value="Pirin"/>
    <property type="match status" value="1"/>
</dbReference>
<name>I2GQT4_9BACT</name>
<sequence>MCYCSKCIYTYYMATNRTLRSINTATPNSVGDGFIGLNAFHPQNSRPYNPFLLLDHHGPMHVQPSEYPRGVDQHPHRGFETVTVLYQGALEHRDSAGNHGKLFAGDVQWMTAASGIVHEEKHEREFSRQGGQLNFVQLWVNLPAKDKMSQPRYQDIASANIPSTTLAGGGQLRVIAGELADLRGPAQTYSPVLLADMTVLASQTETITFPETYNLAVYVLDGQIDLAGSIVNRGQIALTNQDGDSLTISAATDSKLMVLGGEPILEPLAAYGPFVMNTREEIITAFNDFQAGRMGVLV</sequence>
<keyword evidence="2" id="KW-0479">Metal-binding</keyword>
<evidence type="ECO:0000313" key="6">
    <source>
        <dbReference type="EMBL" id="CCH56262.1"/>
    </source>
</evidence>
<keyword evidence="7" id="KW-1185">Reference proteome</keyword>
<dbReference type="GO" id="GO:0046872">
    <property type="term" value="F:metal ion binding"/>
    <property type="evidence" value="ECO:0007669"/>
    <property type="project" value="UniProtKB-KW"/>
</dbReference>
<evidence type="ECO:0000313" key="7">
    <source>
        <dbReference type="Proteomes" id="UP000009309"/>
    </source>
</evidence>
<proteinExistence type="inferred from homology"/>
<dbReference type="InterPro" id="IPR003829">
    <property type="entry name" value="Pirin_N_dom"/>
</dbReference>
<dbReference type="CDD" id="cd02247">
    <property type="entry name" value="cupin_pirin_C"/>
    <property type="match status" value="1"/>
</dbReference>
<feature type="domain" description="Pirin C-terminal" evidence="5">
    <location>
        <begin position="195"/>
        <end position="295"/>
    </location>
</feature>
<gene>
    <name evidence="6" type="ORF">BN8_05584</name>
</gene>
<dbReference type="STRING" id="1185876.BN8_05584"/>
<evidence type="ECO:0000256" key="1">
    <source>
        <dbReference type="ARBA" id="ARBA00008416"/>
    </source>
</evidence>
<dbReference type="PANTHER" id="PTHR43594:SF1">
    <property type="entry name" value="QUERCETIN 2,3-DIOXYGENASE PA2418-RELATED"/>
    <property type="match status" value="1"/>
</dbReference>
<dbReference type="Proteomes" id="UP000009309">
    <property type="component" value="Unassembled WGS sequence"/>
</dbReference>
<feature type="domain" description="Pirin N-terminal" evidence="4">
    <location>
        <begin position="44"/>
        <end position="140"/>
    </location>
</feature>
<dbReference type="CDD" id="cd02909">
    <property type="entry name" value="cupin_pirin_N"/>
    <property type="match status" value="1"/>
</dbReference>
<accession>I2GQT4</accession>
<organism evidence="6 7">
    <name type="scientific">Fibrisoma limi BUZ 3</name>
    <dbReference type="NCBI Taxonomy" id="1185876"/>
    <lineage>
        <taxon>Bacteria</taxon>
        <taxon>Pseudomonadati</taxon>
        <taxon>Bacteroidota</taxon>
        <taxon>Cytophagia</taxon>
        <taxon>Cytophagales</taxon>
        <taxon>Spirosomataceae</taxon>
        <taxon>Fibrisoma</taxon>
    </lineage>
</organism>
<dbReference type="Gene3D" id="2.60.120.10">
    <property type="entry name" value="Jelly Rolls"/>
    <property type="match status" value="2"/>
</dbReference>